<evidence type="ECO:0000256" key="4">
    <source>
        <dbReference type="ARBA" id="ARBA00022679"/>
    </source>
</evidence>
<comment type="caution">
    <text evidence="9">The sequence shown here is derived from an EMBL/GenBank/DDBJ whole genome shotgun (WGS) entry which is preliminary data.</text>
</comment>
<accession>A0ABU8HCV3</accession>
<dbReference type="CDD" id="cd00609">
    <property type="entry name" value="AAT_like"/>
    <property type="match status" value="1"/>
</dbReference>
<sequence>MKWKAEIENLKAYQPGKSVDEVKNELGLEKIIKLASNENPYGASPAVKKYMQETGFSTEIYPDGYATKLRNKLASFLKVNESQLLFGNGSDEVIRIIARALLSPNVNTVMATPTFPQYKHNAVIEGAEIREVPLMKGAHDLEGMLHQIDEKTAIVWLCSPNNPTGLYINENAITAFLDQVPNDVLVVLDEAYYEYVTASDYYDALELMKKYPNLLVLRTFSKIYGLASFRVGYGMGSTEVIQKIEPLREPFNNNFLGQGAACIALEDQAFIEQCRKDNEEGKLLFETFCKEEDLDWYATQANFVLIDVKVDGDLAFKYLLEKGFIVRSGVTLGFPTCIRITIGTKETNQKVITSLKEFLDKSKRGEI</sequence>
<dbReference type="Proteomes" id="UP001312865">
    <property type="component" value="Unassembled WGS sequence"/>
</dbReference>
<proteinExistence type="inferred from homology"/>
<dbReference type="Gene3D" id="3.40.640.10">
    <property type="entry name" value="Type I PLP-dependent aspartate aminotransferase-like (Major domain)"/>
    <property type="match status" value="1"/>
</dbReference>
<reference evidence="9 10" key="1">
    <citation type="journal article" date="2018" name="J. Microbiol.">
        <title>Bacillus spongiae sp. nov., isolated from sponge of Jeju Island.</title>
        <authorList>
            <person name="Lee G.E."/>
            <person name="Im W.T."/>
            <person name="Park J.S."/>
        </authorList>
    </citation>
    <scope>NUCLEOTIDE SEQUENCE [LARGE SCALE GENOMIC DNA]</scope>
    <source>
        <strain evidence="9 10">135PIL107-10</strain>
    </source>
</reference>
<dbReference type="PANTHER" id="PTHR43643">
    <property type="entry name" value="HISTIDINOL-PHOSPHATE AMINOTRANSFERASE 2"/>
    <property type="match status" value="1"/>
</dbReference>
<dbReference type="Pfam" id="PF00155">
    <property type="entry name" value="Aminotran_1_2"/>
    <property type="match status" value="1"/>
</dbReference>
<evidence type="ECO:0000256" key="5">
    <source>
        <dbReference type="ARBA" id="ARBA00022898"/>
    </source>
</evidence>
<feature type="domain" description="Aminotransferase class I/classII large" evidence="8">
    <location>
        <begin position="30"/>
        <end position="355"/>
    </location>
</feature>
<dbReference type="GO" id="GO:0004400">
    <property type="term" value="F:histidinol-phosphate transaminase activity"/>
    <property type="evidence" value="ECO:0007669"/>
    <property type="project" value="UniProtKB-EC"/>
</dbReference>
<evidence type="ECO:0000256" key="2">
    <source>
        <dbReference type="ARBA" id="ARBA00011738"/>
    </source>
</evidence>
<evidence type="ECO:0000256" key="1">
    <source>
        <dbReference type="ARBA" id="ARBA00001933"/>
    </source>
</evidence>
<dbReference type="InterPro" id="IPR015424">
    <property type="entry name" value="PyrdxlP-dep_Trfase"/>
</dbReference>
<evidence type="ECO:0000313" key="9">
    <source>
        <dbReference type="EMBL" id="MEI5907194.1"/>
    </source>
</evidence>
<protein>
    <recommendedName>
        <fullName evidence="7">Histidinol-phosphate aminotransferase</fullName>
        <ecNumber evidence="7">2.6.1.9</ecNumber>
    </recommendedName>
    <alternativeName>
        <fullName evidence="7">Imidazole acetol-phosphate transaminase</fullName>
    </alternativeName>
</protein>
<dbReference type="SUPFAM" id="SSF53383">
    <property type="entry name" value="PLP-dependent transferases"/>
    <property type="match status" value="1"/>
</dbReference>
<dbReference type="NCBIfam" id="TIGR01141">
    <property type="entry name" value="hisC"/>
    <property type="match status" value="1"/>
</dbReference>
<evidence type="ECO:0000256" key="7">
    <source>
        <dbReference type="HAMAP-Rule" id="MF_01023"/>
    </source>
</evidence>
<dbReference type="InterPro" id="IPR005861">
    <property type="entry name" value="HisP_aminotrans"/>
</dbReference>
<dbReference type="InterPro" id="IPR015422">
    <property type="entry name" value="PyrdxlP-dep_Trfase_small"/>
</dbReference>
<evidence type="ECO:0000313" key="10">
    <source>
        <dbReference type="Proteomes" id="UP001312865"/>
    </source>
</evidence>
<dbReference type="InterPro" id="IPR050106">
    <property type="entry name" value="HistidinolP_aminotransfase"/>
</dbReference>
<keyword evidence="7" id="KW-0028">Amino-acid biosynthesis</keyword>
<comment type="similarity">
    <text evidence="7">Belongs to the class-II pyridoxal-phosphate-dependent aminotransferase family. Histidinol-phosphate aminotransferase subfamily.</text>
</comment>
<keyword evidence="5 7" id="KW-0663">Pyridoxal phosphate</keyword>
<keyword evidence="6 7" id="KW-0368">Histidine biosynthesis</keyword>
<name>A0ABU8HCV3_9BACI</name>
<organism evidence="9 10">
    <name type="scientific">Bacillus spongiae</name>
    <dbReference type="NCBI Taxonomy" id="2683610"/>
    <lineage>
        <taxon>Bacteria</taxon>
        <taxon>Bacillati</taxon>
        <taxon>Bacillota</taxon>
        <taxon>Bacilli</taxon>
        <taxon>Bacillales</taxon>
        <taxon>Bacillaceae</taxon>
        <taxon>Bacillus</taxon>
    </lineage>
</organism>
<comment type="cofactor">
    <cofactor evidence="1 7">
        <name>pyridoxal 5'-phosphate</name>
        <dbReference type="ChEBI" id="CHEBI:597326"/>
    </cofactor>
</comment>
<dbReference type="EC" id="2.6.1.9" evidence="7"/>
<dbReference type="Gene3D" id="3.90.1150.10">
    <property type="entry name" value="Aspartate Aminotransferase, domain 1"/>
    <property type="match status" value="1"/>
</dbReference>
<dbReference type="RefSeq" id="WP_336586631.1">
    <property type="nucleotide sequence ID" value="NZ_JBBAXC010000006.1"/>
</dbReference>
<dbReference type="PANTHER" id="PTHR43643:SF3">
    <property type="entry name" value="HISTIDINOL-PHOSPHATE AMINOTRANSFERASE"/>
    <property type="match status" value="1"/>
</dbReference>
<keyword evidence="10" id="KW-1185">Reference proteome</keyword>
<evidence type="ECO:0000256" key="6">
    <source>
        <dbReference type="ARBA" id="ARBA00023102"/>
    </source>
</evidence>
<dbReference type="InterPro" id="IPR004839">
    <property type="entry name" value="Aminotransferase_I/II_large"/>
</dbReference>
<keyword evidence="3 7" id="KW-0032">Aminotransferase</keyword>
<feature type="modified residue" description="N6-(pyridoxal phosphate)lysine" evidence="7">
    <location>
        <position position="222"/>
    </location>
</feature>
<evidence type="ECO:0000259" key="8">
    <source>
        <dbReference type="Pfam" id="PF00155"/>
    </source>
</evidence>
<dbReference type="HAMAP" id="MF_01023">
    <property type="entry name" value="HisC_aminotrans_2"/>
    <property type="match status" value="1"/>
</dbReference>
<comment type="pathway">
    <text evidence="7">Amino-acid biosynthesis; L-histidine biosynthesis; L-histidine from 5-phospho-alpha-D-ribose 1-diphosphate: step 7/9.</text>
</comment>
<evidence type="ECO:0000256" key="3">
    <source>
        <dbReference type="ARBA" id="ARBA00022576"/>
    </source>
</evidence>
<dbReference type="EMBL" id="JBBAXC010000006">
    <property type="protein sequence ID" value="MEI5907194.1"/>
    <property type="molecule type" value="Genomic_DNA"/>
</dbReference>
<comment type="catalytic activity">
    <reaction evidence="7">
        <text>L-histidinol phosphate + 2-oxoglutarate = 3-(imidazol-4-yl)-2-oxopropyl phosphate + L-glutamate</text>
        <dbReference type="Rhea" id="RHEA:23744"/>
        <dbReference type="ChEBI" id="CHEBI:16810"/>
        <dbReference type="ChEBI" id="CHEBI:29985"/>
        <dbReference type="ChEBI" id="CHEBI:57766"/>
        <dbReference type="ChEBI" id="CHEBI:57980"/>
        <dbReference type="EC" id="2.6.1.9"/>
    </reaction>
</comment>
<comment type="subunit">
    <text evidence="2 7">Homodimer.</text>
</comment>
<keyword evidence="4 7" id="KW-0808">Transferase</keyword>
<gene>
    <name evidence="7 9" type="primary">hisC</name>
    <name evidence="9" type="ORF">WAK64_09005</name>
</gene>
<dbReference type="InterPro" id="IPR015421">
    <property type="entry name" value="PyrdxlP-dep_Trfase_major"/>
</dbReference>